<protein>
    <submittedName>
        <fullName evidence="8">Bacitracin export permease protein BceB</fullName>
    </submittedName>
</protein>
<dbReference type="PANTHER" id="PTHR46795">
    <property type="entry name" value="ABC TRANSPORTER PERMEASE-RELATED-RELATED"/>
    <property type="match status" value="1"/>
</dbReference>
<keyword evidence="4 6" id="KW-1133">Transmembrane helix</keyword>
<evidence type="ECO:0000256" key="6">
    <source>
        <dbReference type="SAM" id="Phobius"/>
    </source>
</evidence>
<reference evidence="8" key="1">
    <citation type="submission" date="2019-11" db="EMBL/GenBank/DDBJ databases">
        <authorList>
            <person name="Feng L."/>
        </authorList>
    </citation>
    <scope>NUCLEOTIDE SEQUENCE</scope>
    <source>
        <strain evidence="8">RgnavusLFYP36</strain>
    </source>
</reference>
<feature type="transmembrane region" description="Helical" evidence="6">
    <location>
        <begin position="705"/>
        <end position="731"/>
    </location>
</feature>
<dbReference type="RefSeq" id="WP_009244707.1">
    <property type="nucleotide sequence ID" value="NZ_CABKQB010000004.1"/>
</dbReference>
<feature type="transmembrane region" description="Helical" evidence="6">
    <location>
        <begin position="234"/>
        <end position="257"/>
    </location>
</feature>
<feature type="transmembrane region" description="Helical" evidence="6">
    <location>
        <begin position="269"/>
        <end position="290"/>
    </location>
</feature>
<dbReference type="Pfam" id="PF02687">
    <property type="entry name" value="FtsX"/>
    <property type="match status" value="1"/>
</dbReference>
<feature type="transmembrane region" description="Helical" evidence="6">
    <location>
        <begin position="103"/>
        <end position="136"/>
    </location>
</feature>
<sequence length="738" mass="83369">MMYAKLALRNVKRSAKDYLIYVITLILSVGLFYGFMSIASPYYNESLPVKINLEILNKAMRIAVPIVALLVVFLISYVNTYMLRRKQKEFAVQTIIGMEQRTVAFIFFVETMIMGAISIIFGILLGIGLSQIVGYIVVQSFGVEWQPYLSLFPDTILFTLLFFGAIFIVMGIRNIRTVRQLKIIDMLHNSQRGNEKFTLYHQLSRWIVIAVIASIAVLGMMFALIMKVSIQPHILWQFIALVIVATLSIVAAIWFFIECRHGKSGSIPLLFLTIPCFIQGIILLILNQVFESLVRQGLAIQAYYTMPPVLAIVLLAFSILALFSNMSWILTTTIKKPSDFYYQNLFVLGQIKSKMASSAKTMGVISCILILSIVLMAWLPVNAIRASEYQKITSPFDVQVLTTYSASSLEELPKTTLDYDYITKYLNENGYPLSKAATGQLYLLQADDIDKTVKNAPLLAISVDSYNQMRALSDLPEITLDSDEYGIAWSFDTLPETITQFNQEVSSIHAGNSTLHKKSGADYQDPTGMVLFTSRMQAVYIIPDEICNNLLMATSFYAGNTEKPLAYDFAERFDQEMWKYQFNLGVFSENQLYVRLGTLQDNEGISNALLLRLVGAYAALVLIIICFTILSVQQLTDTIEQKKRFQIISKLGVNKSDCGRYIRQQMIFKFGLPVMVSLIFSIGTLAFLTLTGYEEYIVYISLNEMLAIFAVVYAAFIGILISYFVSTYYLFKKHMALS</sequence>
<dbReference type="PANTHER" id="PTHR46795:SF3">
    <property type="entry name" value="ABC TRANSPORTER PERMEASE"/>
    <property type="match status" value="1"/>
</dbReference>
<comment type="subcellular location">
    <subcellularLocation>
        <location evidence="1">Cell membrane</location>
        <topology evidence="1">Multi-pass membrane protein</topology>
    </subcellularLocation>
</comment>
<evidence type="ECO:0000256" key="3">
    <source>
        <dbReference type="ARBA" id="ARBA00022692"/>
    </source>
</evidence>
<accession>A0A6N3B6E7</accession>
<feature type="transmembrane region" description="Helical" evidence="6">
    <location>
        <begin position="362"/>
        <end position="381"/>
    </location>
</feature>
<evidence type="ECO:0000256" key="1">
    <source>
        <dbReference type="ARBA" id="ARBA00004651"/>
    </source>
</evidence>
<evidence type="ECO:0000256" key="4">
    <source>
        <dbReference type="ARBA" id="ARBA00022989"/>
    </source>
</evidence>
<dbReference type="GO" id="GO:0005886">
    <property type="term" value="C:plasma membrane"/>
    <property type="evidence" value="ECO:0007669"/>
    <property type="project" value="UniProtKB-SubCell"/>
</dbReference>
<dbReference type="InterPro" id="IPR052536">
    <property type="entry name" value="ABC-4_Integral_Memb_Prot"/>
</dbReference>
<feature type="transmembrane region" description="Helical" evidence="6">
    <location>
        <begin position="310"/>
        <end position="330"/>
    </location>
</feature>
<organism evidence="8">
    <name type="scientific">Mediterraneibacter gnavus</name>
    <name type="common">Ruminococcus gnavus</name>
    <dbReference type="NCBI Taxonomy" id="33038"/>
    <lineage>
        <taxon>Bacteria</taxon>
        <taxon>Bacillati</taxon>
        <taxon>Bacillota</taxon>
        <taxon>Clostridia</taxon>
        <taxon>Lachnospirales</taxon>
        <taxon>Lachnospiraceae</taxon>
        <taxon>Mediterraneibacter</taxon>
    </lineage>
</organism>
<evidence type="ECO:0000256" key="2">
    <source>
        <dbReference type="ARBA" id="ARBA00022475"/>
    </source>
</evidence>
<feature type="transmembrane region" description="Helical" evidence="6">
    <location>
        <begin position="62"/>
        <end position="82"/>
    </location>
</feature>
<feature type="transmembrane region" description="Helical" evidence="6">
    <location>
        <begin position="609"/>
        <end position="632"/>
    </location>
</feature>
<gene>
    <name evidence="8" type="primary">bceB_2</name>
    <name evidence="8" type="ORF">RGLFYP36_00290</name>
</gene>
<evidence type="ECO:0000256" key="5">
    <source>
        <dbReference type="ARBA" id="ARBA00023136"/>
    </source>
</evidence>
<keyword evidence="3 6" id="KW-0812">Transmembrane</keyword>
<dbReference type="InterPro" id="IPR003838">
    <property type="entry name" value="ABC3_permease_C"/>
</dbReference>
<evidence type="ECO:0000313" key="8">
    <source>
        <dbReference type="EMBL" id="VYT98048.1"/>
    </source>
</evidence>
<feature type="transmembrane region" description="Helical" evidence="6">
    <location>
        <begin position="670"/>
        <end position="693"/>
    </location>
</feature>
<evidence type="ECO:0000259" key="7">
    <source>
        <dbReference type="Pfam" id="PF02687"/>
    </source>
</evidence>
<feature type="transmembrane region" description="Helical" evidence="6">
    <location>
        <begin position="156"/>
        <end position="175"/>
    </location>
</feature>
<dbReference type="AlphaFoldDB" id="A0A6N3B6E7"/>
<keyword evidence="2" id="KW-1003">Cell membrane</keyword>
<keyword evidence="5 6" id="KW-0472">Membrane</keyword>
<feature type="domain" description="ABC3 transporter permease C-terminal" evidence="7">
    <location>
        <begin position="66"/>
        <end position="173"/>
    </location>
</feature>
<proteinExistence type="predicted"/>
<feature type="transmembrane region" description="Helical" evidence="6">
    <location>
        <begin position="206"/>
        <end position="228"/>
    </location>
</feature>
<feature type="transmembrane region" description="Helical" evidence="6">
    <location>
        <begin position="20"/>
        <end position="42"/>
    </location>
</feature>
<name>A0A6N3B6E7_MEDGN</name>
<dbReference type="EMBL" id="CACRUU010000046">
    <property type="protein sequence ID" value="VYT98048.1"/>
    <property type="molecule type" value="Genomic_DNA"/>
</dbReference>